<gene>
    <name evidence="1" type="ORF">ACFSR2_07325</name>
</gene>
<evidence type="ECO:0000313" key="1">
    <source>
        <dbReference type="EMBL" id="MFD2520685.1"/>
    </source>
</evidence>
<dbReference type="Proteomes" id="UP001597510">
    <property type="component" value="Unassembled WGS sequence"/>
</dbReference>
<evidence type="ECO:0000313" key="2">
    <source>
        <dbReference type="Proteomes" id="UP001597510"/>
    </source>
</evidence>
<dbReference type="EMBL" id="JBHULC010000007">
    <property type="protein sequence ID" value="MFD2520685.1"/>
    <property type="molecule type" value="Genomic_DNA"/>
</dbReference>
<dbReference type="RefSeq" id="WP_340239897.1">
    <property type="nucleotide sequence ID" value="NZ_JBBEWC010000016.1"/>
</dbReference>
<accession>A0ABW5J7P2</accession>
<organism evidence="1 2">
    <name type="scientific">Emticicia soli</name>
    <dbReference type="NCBI Taxonomy" id="2027878"/>
    <lineage>
        <taxon>Bacteria</taxon>
        <taxon>Pseudomonadati</taxon>
        <taxon>Bacteroidota</taxon>
        <taxon>Cytophagia</taxon>
        <taxon>Cytophagales</taxon>
        <taxon>Leadbetterellaceae</taxon>
        <taxon>Emticicia</taxon>
    </lineage>
</organism>
<keyword evidence="2" id="KW-1185">Reference proteome</keyword>
<protein>
    <submittedName>
        <fullName evidence="1">Uncharacterized protein</fullName>
    </submittedName>
</protein>
<sequence>MKTSLLLIGFLLFVIKVNAQLGINNVYNPYLLSPKKKSSALKAAHGLSGNKLDTVFLKNRPLFLRYISKPRQARPIIFADNNFYATNLNINQVANEFDLERTRNRAKQLFFKMKMWRYFRE</sequence>
<reference evidence="2" key="1">
    <citation type="journal article" date="2019" name="Int. J. Syst. Evol. Microbiol.">
        <title>The Global Catalogue of Microorganisms (GCM) 10K type strain sequencing project: providing services to taxonomists for standard genome sequencing and annotation.</title>
        <authorList>
            <consortium name="The Broad Institute Genomics Platform"/>
            <consortium name="The Broad Institute Genome Sequencing Center for Infectious Disease"/>
            <person name="Wu L."/>
            <person name="Ma J."/>
        </authorList>
    </citation>
    <scope>NUCLEOTIDE SEQUENCE [LARGE SCALE GENOMIC DNA]</scope>
    <source>
        <strain evidence="2">KCTC 52344</strain>
    </source>
</reference>
<proteinExistence type="predicted"/>
<name>A0ABW5J7P2_9BACT</name>
<comment type="caution">
    <text evidence="1">The sequence shown here is derived from an EMBL/GenBank/DDBJ whole genome shotgun (WGS) entry which is preliminary data.</text>
</comment>